<dbReference type="Gene3D" id="1.20.1250.20">
    <property type="entry name" value="MFS general substrate transporter like domains"/>
    <property type="match status" value="1"/>
</dbReference>
<evidence type="ECO:0000256" key="7">
    <source>
        <dbReference type="SAM" id="Phobius"/>
    </source>
</evidence>
<dbReference type="InterPro" id="IPR050171">
    <property type="entry name" value="MFS_Transporters"/>
</dbReference>
<evidence type="ECO:0000256" key="2">
    <source>
        <dbReference type="ARBA" id="ARBA00022448"/>
    </source>
</evidence>
<evidence type="ECO:0000256" key="4">
    <source>
        <dbReference type="ARBA" id="ARBA00022692"/>
    </source>
</evidence>
<dbReference type="InterPro" id="IPR011701">
    <property type="entry name" value="MFS"/>
</dbReference>
<dbReference type="Pfam" id="PF07690">
    <property type="entry name" value="MFS_1"/>
    <property type="match status" value="1"/>
</dbReference>
<feature type="transmembrane region" description="Helical" evidence="7">
    <location>
        <begin position="290"/>
        <end position="311"/>
    </location>
</feature>
<dbReference type="InterPro" id="IPR020846">
    <property type="entry name" value="MFS_dom"/>
</dbReference>
<organism evidence="9 10">
    <name type="scientific">Streptomyces smyrnaeus</name>
    <dbReference type="NCBI Taxonomy" id="1387713"/>
    <lineage>
        <taxon>Bacteria</taxon>
        <taxon>Bacillati</taxon>
        <taxon>Actinomycetota</taxon>
        <taxon>Actinomycetes</taxon>
        <taxon>Kitasatosporales</taxon>
        <taxon>Streptomycetaceae</taxon>
        <taxon>Streptomyces</taxon>
    </lineage>
</organism>
<dbReference type="GeneID" id="96258767"/>
<dbReference type="Proteomes" id="UP000721954">
    <property type="component" value="Unassembled WGS sequence"/>
</dbReference>
<feature type="transmembrane region" description="Helical" evidence="7">
    <location>
        <begin position="223"/>
        <end position="248"/>
    </location>
</feature>
<keyword evidence="6 7" id="KW-0472">Membrane</keyword>
<sequence length="416" mass="42613">MRLPRLAAGGGRLVTAALVQSLGIGLFMASSMAFFTRQVGLSAGEVGAGLAAAGAVAIGVTLIAGELADRIGPRRVLATLYAARAVCCVAYGFVSTFWEFMAVTLFALAADRSGPPVLQALVAATVPVPLERTTLLAVINVVRNCGLGLGAVAAGVALVSDTLVAYQLTLGVIGAAFVGGAVLVLRVPAGGRPAGSPKHAADDGGKRARAVRSVRSVLPYPRYLVLTMLNFLLSFFDVLLMVAMPLWVLERTDAPRYMVSVLFAVNTGLVVLMQIPVSRLADGLRRTSRLFAVAGGAMAVCAICFATAGGADGWYAIGWLTAAVVALTLGEVLANSAAWELSIALAPEESRGRYLSVFNMGLSTERIVGPLVVTGALLASGTAGWVVAAVVFLCAGMAAERVALGAGTRIGALARA</sequence>
<evidence type="ECO:0000256" key="3">
    <source>
        <dbReference type="ARBA" id="ARBA00022475"/>
    </source>
</evidence>
<feature type="transmembrane region" description="Helical" evidence="7">
    <location>
        <begin position="367"/>
        <end position="399"/>
    </location>
</feature>
<comment type="subcellular location">
    <subcellularLocation>
        <location evidence="1">Cell membrane</location>
        <topology evidence="1">Multi-pass membrane protein</topology>
    </subcellularLocation>
</comment>
<protein>
    <submittedName>
        <fullName evidence="9">MFS transporter</fullName>
    </submittedName>
</protein>
<reference evidence="9 10" key="1">
    <citation type="submission" date="2021-02" db="EMBL/GenBank/DDBJ databases">
        <title>Streptomyces spirodelae sp. nov., isolated from duckweed.</title>
        <authorList>
            <person name="Saimee Y."/>
            <person name="Duangmal K."/>
        </authorList>
    </citation>
    <scope>NUCLEOTIDE SEQUENCE [LARGE SCALE GENOMIC DNA]</scope>
    <source>
        <strain evidence="9 10">DSM 42105</strain>
    </source>
</reference>
<evidence type="ECO:0000256" key="1">
    <source>
        <dbReference type="ARBA" id="ARBA00004651"/>
    </source>
</evidence>
<dbReference type="PANTHER" id="PTHR23517">
    <property type="entry name" value="RESISTANCE PROTEIN MDTM, PUTATIVE-RELATED-RELATED"/>
    <property type="match status" value="1"/>
</dbReference>
<name>A0ABS3XSU1_9ACTN</name>
<keyword evidence="2" id="KW-0813">Transport</keyword>
<proteinExistence type="predicted"/>
<keyword evidence="3" id="KW-1003">Cell membrane</keyword>
<feature type="transmembrane region" description="Helical" evidence="7">
    <location>
        <begin position="254"/>
        <end position="278"/>
    </location>
</feature>
<evidence type="ECO:0000313" key="9">
    <source>
        <dbReference type="EMBL" id="MBO8198467.1"/>
    </source>
</evidence>
<dbReference type="InterPro" id="IPR036259">
    <property type="entry name" value="MFS_trans_sf"/>
</dbReference>
<dbReference type="PANTHER" id="PTHR23517:SF2">
    <property type="entry name" value="MULTIDRUG RESISTANCE PROTEIN MDTH"/>
    <property type="match status" value="1"/>
</dbReference>
<gene>
    <name evidence="9" type="ORF">JW613_09125</name>
</gene>
<evidence type="ECO:0000256" key="5">
    <source>
        <dbReference type="ARBA" id="ARBA00022989"/>
    </source>
</evidence>
<evidence type="ECO:0000256" key="6">
    <source>
        <dbReference type="ARBA" id="ARBA00023136"/>
    </source>
</evidence>
<keyword evidence="5 7" id="KW-1133">Transmembrane helix</keyword>
<dbReference type="RefSeq" id="WP_209210195.1">
    <property type="nucleotide sequence ID" value="NZ_JAFFZM010000004.1"/>
</dbReference>
<accession>A0ABS3XSU1</accession>
<feature type="transmembrane region" description="Helical" evidence="7">
    <location>
        <begin position="164"/>
        <end position="185"/>
    </location>
</feature>
<keyword evidence="10" id="KW-1185">Reference proteome</keyword>
<dbReference type="EMBL" id="JAFFZM010000004">
    <property type="protein sequence ID" value="MBO8198467.1"/>
    <property type="molecule type" value="Genomic_DNA"/>
</dbReference>
<evidence type="ECO:0000259" key="8">
    <source>
        <dbReference type="PROSITE" id="PS50850"/>
    </source>
</evidence>
<feature type="transmembrane region" description="Helical" evidence="7">
    <location>
        <begin position="46"/>
        <end position="64"/>
    </location>
</feature>
<comment type="caution">
    <text evidence="9">The sequence shown here is derived from an EMBL/GenBank/DDBJ whole genome shotgun (WGS) entry which is preliminary data.</text>
</comment>
<dbReference type="SUPFAM" id="SSF103473">
    <property type="entry name" value="MFS general substrate transporter"/>
    <property type="match status" value="1"/>
</dbReference>
<evidence type="ECO:0000313" key="10">
    <source>
        <dbReference type="Proteomes" id="UP000721954"/>
    </source>
</evidence>
<dbReference type="PROSITE" id="PS50850">
    <property type="entry name" value="MFS"/>
    <property type="match status" value="1"/>
</dbReference>
<feature type="transmembrane region" description="Helical" evidence="7">
    <location>
        <begin position="12"/>
        <end position="34"/>
    </location>
</feature>
<feature type="domain" description="Major facilitator superfamily (MFS) profile" evidence="8">
    <location>
        <begin position="9"/>
        <end position="416"/>
    </location>
</feature>
<keyword evidence="4 7" id="KW-0812">Transmembrane</keyword>